<dbReference type="Proteomes" id="UP000182517">
    <property type="component" value="Chromosome"/>
</dbReference>
<dbReference type="CDD" id="cd00077">
    <property type="entry name" value="HDc"/>
    <property type="match status" value="1"/>
</dbReference>
<accession>A0A1L3GLF6</accession>
<evidence type="ECO:0000313" key="4">
    <source>
        <dbReference type="EMBL" id="APG26498.1"/>
    </source>
</evidence>
<dbReference type="GO" id="GO:0003676">
    <property type="term" value="F:nucleic acid binding"/>
    <property type="evidence" value="ECO:0007669"/>
    <property type="project" value="InterPro"/>
</dbReference>
<organism evidence="4 5">
    <name type="scientific">Syntrophotalea acetylenivorans</name>
    <dbReference type="NCBI Taxonomy" id="1842532"/>
    <lineage>
        <taxon>Bacteria</taxon>
        <taxon>Pseudomonadati</taxon>
        <taxon>Thermodesulfobacteriota</taxon>
        <taxon>Desulfuromonadia</taxon>
        <taxon>Desulfuromonadales</taxon>
        <taxon>Syntrophotaleaceae</taxon>
        <taxon>Syntrophotalea</taxon>
    </lineage>
</organism>
<dbReference type="Pfam" id="PF01336">
    <property type="entry name" value="tRNA_anti-codon"/>
    <property type="match status" value="1"/>
</dbReference>
<dbReference type="InterPro" id="IPR003607">
    <property type="entry name" value="HD/PDEase_dom"/>
</dbReference>
<protein>
    <submittedName>
        <fullName evidence="4">HD family phosphohydrolase</fullName>
    </submittedName>
</protein>
<dbReference type="GO" id="GO:0031125">
    <property type="term" value="P:rRNA 3'-end processing"/>
    <property type="evidence" value="ECO:0007669"/>
    <property type="project" value="TreeGrafter"/>
</dbReference>
<dbReference type="SMART" id="SM00471">
    <property type="entry name" value="HDc"/>
    <property type="match status" value="1"/>
</dbReference>
<dbReference type="AlphaFoldDB" id="A0A1L3GLF6"/>
<keyword evidence="1 4" id="KW-0378">Hydrolase</keyword>
<dbReference type="PANTHER" id="PTHR37294">
    <property type="entry name" value="3'-5' EXORIBONUCLEASE YHAM"/>
    <property type="match status" value="1"/>
</dbReference>
<dbReference type="SUPFAM" id="SSF109604">
    <property type="entry name" value="HD-domain/PDEase-like"/>
    <property type="match status" value="1"/>
</dbReference>
<feature type="region of interest" description="Disordered" evidence="2">
    <location>
        <begin position="318"/>
        <end position="359"/>
    </location>
</feature>
<reference evidence="4 5" key="1">
    <citation type="journal article" date="2017" name="Genome Announc.">
        <title>Complete Genome Sequences of Two Acetylene-Fermenting Pelobacter acetylenicus Strains.</title>
        <authorList>
            <person name="Sutton J.M."/>
            <person name="Baesman S.M."/>
            <person name="Fierst J.L."/>
            <person name="Poret-Peterson A.T."/>
            <person name="Oremland R.S."/>
            <person name="Dunlap D.S."/>
            <person name="Akob D.M."/>
        </authorList>
    </citation>
    <scope>NUCLEOTIDE SEQUENCE [LARGE SCALE GENOMIC DNA]</scope>
    <source>
        <strain evidence="4 5">SFB93</strain>
    </source>
</reference>
<dbReference type="InterPro" id="IPR012340">
    <property type="entry name" value="NA-bd_OB-fold"/>
</dbReference>
<dbReference type="CDD" id="cd04492">
    <property type="entry name" value="YhaM_OBF_like"/>
    <property type="match status" value="1"/>
</dbReference>
<evidence type="ECO:0000256" key="1">
    <source>
        <dbReference type="ARBA" id="ARBA00022801"/>
    </source>
</evidence>
<dbReference type="GO" id="GO:0016787">
    <property type="term" value="F:hydrolase activity"/>
    <property type="evidence" value="ECO:0007669"/>
    <property type="project" value="UniProtKB-KW"/>
</dbReference>
<dbReference type="PROSITE" id="PS51831">
    <property type="entry name" value="HD"/>
    <property type="match status" value="1"/>
</dbReference>
<dbReference type="Pfam" id="PF01966">
    <property type="entry name" value="HD"/>
    <property type="match status" value="1"/>
</dbReference>
<dbReference type="Gene3D" id="2.40.50.140">
    <property type="entry name" value="Nucleic acid-binding proteins"/>
    <property type="match status" value="1"/>
</dbReference>
<proteinExistence type="predicted"/>
<feature type="domain" description="HD" evidence="3">
    <location>
        <begin position="162"/>
        <end position="282"/>
    </location>
</feature>
<dbReference type="RefSeq" id="WP_072282458.1">
    <property type="nucleotide sequence ID" value="NZ_CP015519.1"/>
</dbReference>
<dbReference type="Gene3D" id="1.10.3210.10">
    <property type="entry name" value="Hypothetical protein af1432"/>
    <property type="match status" value="1"/>
</dbReference>
<name>A0A1L3GLF6_9BACT</name>
<dbReference type="EMBL" id="CP015519">
    <property type="protein sequence ID" value="APG26498.1"/>
    <property type="molecule type" value="Genomic_DNA"/>
</dbReference>
<dbReference type="NCBIfam" id="TIGR00277">
    <property type="entry name" value="HDIG"/>
    <property type="match status" value="1"/>
</dbReference>
<sequence>MKELFVAQIKERDQVNGQFLVREKNTAMAKNGKPYMTLKLMDRTGEVEGRVWDRVEELSALFDKDDFVRVVGKASVYLGKMQLVVQRLEKIAEQDVDLADYLPVSSRPVDEMLAELRQLVASLEAPHYRELMEAFLADDEFLQGFVQAPAAKTIHHVYLGGLLEHSLAVAQLADDIGRRYPGVQRDLLLTGALLHDIGKVAELCYERSFGYTDTGKLLGHIVIGVEMVEAKLRQLENFPVPAGLLLKHLLLSHHGQYEYGSPKRPKTLEAVILNYLDDLDSKINGVQTHLQKEPDNDASWSGYHRIYDRYFFKETGEQPIGATEPLPVPAREAAPPVKEEKPAKRRRQPATKDKDLSFSLADQLKDKTLNLFADLDEGDN</sequence>
<dbReference type="KEGG" id="pef:A7E78_00625"/>
<dbReference type="InterPro" id="IPR050798">
    <property type="entry name" value="YhaM_exoribonuc/phosphodiest"/>
</dbReference>
<dbReference type="OrthoDB" id="9778453at2"/>
<dbReference type="STRING" id="1842532.A7E78_00625"/>
<dbReference type="PANTHER" id="PTHR37294:SF1">
    <property type="entry name" value="3'-5' EXORIBONUCLEASE YHAM"/>
    <property type="match status" value="1"/>
</dbReference>
<evidence type="ECO:0000313" key="5">
    <source>
        <dbReference type="Proteomes" id="UP000182517"/>
    </source>
</evidence>
<dbReference type="InterPro" id="IPR006674">
    <property type="entry name" value="HD_domain"/>
</dbReference>
<dbReference type="InterPro" id="IPR006675">
    <property type="entry name" value="HDIG_dom"/>
</dbReference>
<evidence type="ECO:0000256" key="2">
    <source>
        <dbReference type="SAM" id="MobiDB-lite"/>
    </source>
</evidence>
<dbReference type="InterPro" id="IPR004365">
    <property type="entry name" value="NA-bd_OB_tRNA"/>
</dbReference>
<keyword evidence="5" id="KW-1185">Reference proteome</keyword>
<evidence type="ECO:0000259" key="3">
    <source>
        <dbReference type="PROSITE" id="PS51831"/>
    </source>
</evidence>
<gene>
    <name evidence="4" type="ORF">A7E78_00625</name>
</gene>